<sequence length="152" mass="17164">MSQLVERPRHGDMRAELLRVRQRMEVDTLDYKRTLKAAARCMSQREMAEVLGMSQPAVAKALQRAASVPEVLAGHEAASPYEVCQRYAAGFIDRTEVVRQLVAWPYKPTPWANEYGEYEESMDGTWEEVVEAADKGLIDDAIYDEVLKKTAG</sequence>
<proteinExistence type="predicted"/>
<gene>
    <name evidence="1" type="ORF">HMPREF2128_05405</name>
</gene>
<evidence type="ECO:0000313" key="1">
    <source>
        <dbReference type="EMBL" id="KGF20504.1"/>
    </source>
</evidence>
<comment type="caution">
    <text evidence="1">The sequence shown here is derived from an EMBL/GenBank/DDBJ whole genome shotgun (WGS) entry which is preliminary data.</text>
</comment>
<name>A0A096AHQ6_9MICC</name>
<protein>
    <submittedName>
        <fullName evidence="1">Uncharacterized protein</fullName>
    </submittedName>
</protein>
<dbReference type="Proteomes" id="UP000053528">
    <property type="component" value="Unassembled WGS sequence"/>
</dbReference>
<dbReference type="AlphaFoldDB" id="A0A096AHQ6"/>
<dbReference type="EMBL" id="JRNH01000014">
    <property type="protein sequence ID" value="KGF20504.1"/>
    <property type="molecule type" value="Genomic_DNA"/>
</dbReference>
<accession>A0A096AHQ6</accession>
<reference evidence="1 2" key="1">
    <citation type="submission" date="2014-07" db="EMBL/GenBank/DDBJ databases">
        <authorList>
            <person name="McCorrison J."/>
            <person name="Sanka R."/>
            <person name="Torralba M."/>
            <person name="Gillis M."/>
            <person name="Haft D.H."/>
            <person name="Methe B."/>
            <person name="Sutton G."/>
            <person name="Nelson K.E."/>
        </authorList>
    </citation>
    <scope>NUCLEOTIDE SEQUENCE [LARGE SCALE GENOMIC DNA]</scope>
    <source>
        <strain evidence="1 2">DNF00011</strain>
    </source>
</reference>
<organism evidence="1 2">
    <name type="scientific">Pseudoglutamicibacter albus DNF00011</name>
    <dbReference type="NCBI Taxonomy" id="1401063"/>
    <lineage>
        <taxon>Bacteria</taxon>
        <taxon>Bacillati</taxon>
        <taxon>Actinomycetota</taxon>
        <taxon>Actinomycetes</taxon>
        <taxon>Micrococcales</taxon>
        <taxon>Micrococcaceae</taxon>
        <taxon>Pseudoglutamicibacter</taxon>
    </lineage>
</organism>
<dbReference type="RefSeq" id="WP_035755838.1">
    <property type="nucleotide sequence ID" value="NZ_JRNH01000014.1"/>
</dbReference>
<evidence type="ECO:0000313" key="2">
    <source>
        <dbReference type="Proteomes" id="UP000053528"/>
    </source>
</evidence>